<dbReference type="EMBL" id="JBHSGA010000013">
    <property type="protein sequence ID" value="MFC4526401.1"/>
    <property type="molecule type" value="Genomic_DNA"/>
</dbReference>
<gene>
    <name evidence="2" type="ORF">ACFO5W_07080</name>
</gene>
<reference evidence="3" key="1">
    <citation type="journal article" date="2019" name="Int. J. Syst. Evol. Microbiol.">
        <title>The Global Catalogue of Microorganisms (GCM) 10K type strain sequencing project: providing services to taxonomists for standard genome sequencing and annotation.</title>
        <authorList>
            <consortium name="The Broad Institute Genomics Platform"/>
            <consortium name="The Broad Institute Genome Sequencing Center for Infectious Disease"/>
            <person name="Wu L."/>
            <person name="Ma J."/>
        </authorList>
    </citation>
    <scope>NUCLEOTIDE SEQUENCE [LARGE SCALE GENOMIC DNA]</scope>
    <source>
        <strain evidence="3">CCM 4481</strain>
    </source>
</reference>
<protein>
    <recommendedName>
        <fullName evidence="4">HNH endonuclease</fullName>
    </recommendedName>
</protein>
<proteinExistence type="predicted"/>
<dbReference type="RefSeq" id="WP_266151146.1">
    <property type="nucleotide sequence ID" value="NZ_CP064028.1"/>
</dbReference>
<evidence type="ECO:0000313" key="2">
    <source>
        <dbReference type="EMBL" id="MFC4526401.1"/>
    </source>
</evidence>
<comment type="caution">
    <text evidence="2">The sequence shown here is derived from an EMBL/GenBank/DDBJ whole genome shotgun (WGS) entry which is preliminary data.</text>
</comment>
<name>A0ABV9C0F4_9GAMM</name>
<evidence type="ECO:0000313" key="3">
    <source>
        <dbReference type="Proteomes" id="UP001595961"/>
    </source>
</evidence>
<evidence type="ECO:0000256" key="1">
    <source>
        <dbReference type="SAM" id="MobiDB-lite"/>
    </source>
</evidence>
<keyword evidence="3" id="KW-1185">Reference proteome</keyword>
<evidence type="ECO:0008006" key="4">
    <source>
        <dbReference type="Google" id="ProtNLM"/>
    </source>
</evidence>
<sequence length="159" mass="18511">MTAEHVESRTLKDFVVDPDHDQRTESPEFRHTKKRLHDDGHMQCWVCGSLDKLQVHHLFCEYMFANVVDYDNLKAMAEEWDVYGYGRLLKKQPVLTPDDIRNMMVLCQTHHTGVSRGIHDITFPTWISQKMALKGACPVPMLGETFDQAMARIKKHERT</sequence>
<dbReference type="Proteomes" id="UP001595961">
    <property type="component" value="Unassembled WGS sequence"/>
</dbReference>
<accession>A0ABV9C0F4</accession>
<feature type="region of interest" description="Disordered" evidence="1">
    <location>
        <begin position="1"/>
        <end position="31"/>
    </location>
</feature>
<organism evidence="2 3">
    <name type="scientific">Dyella halodurans</name>
    <dbReference type="NCBI Taxonomy" id="1920171"/>
    <lineage>
        <taxon>Bacteria</taxon>
        <taxon>Pseudomonadati</taxon>
        <taxon>Pseudomonadota</taxon>
        <taxon>Gammaproteobacteria</taxon>
        <taxon>Lysobacterales</taxon>
        <taxon>Rhodanobacteraceae</taxon>
        <taxon>Dyella</taxon>
    </lineage>
</organism>